<dbReference type="EMBL" id="AP024718">
    <property type="protein sequence ID" value="BCX87723.1"/>
    <property type="molecule type" value="Genomic_DNA"/>
</dbReference>
<feature type="transmembrane region" description="Helical" evidence="2">
    <location>
        <begin position="110"/>
        <end position="130"/>
    </location>
</feature>
<dbReference type="InterPro" id="IPR032710">
    <property type="entry name" value="NTF2-like_dom_sf"/>
</dbReference>
<feature type="chain" id="PRO_5043706466" description="Tim44-like domain-containing protein" evidence="3">
    <location>
        <begin position="28"/>
        <end position="313"/>
    </location>
</feature>
<feature type="domain" description="Tim44-like" evidence="4">
    <location>
        <begin position="180"/>
        <end position="310"/>
    </location>
</feature>
<keyword evidence="2" id="KW-1133">Transmembrane helix</keyword>
<dbReference type="PANTHER" id="PTHR41542">
    <property type="entry name" value="BLL5807 PROTEIN"/>
    <property type="match status" value="1"/>
</dbReference>
<accession>A0AAU9CN48</accession>
<dbReference type="InterPro" id="IPR007379">
    <property type="entry name" value="Tim44-like_dom"/>
</dbReference>
<sequence length="313" mass="35022">MIKLPLSLLSLLLTVVFVMAPFQDAEAKRFGGGRSFGGRPLYSMPYKRSAIPKKPLYNRQQTAQRQATAQRNQAARQSWRNRGGLLGMLAPFLIGGLLGALFFGGAFEHINLADILVLGGLAFLAFKLLARRPRPAAESPYGGSGYDPSPEASPTGGFRATESTPRRPFDTDLLFGRKGARTVEAPPPELPADFDADAFLEDAKSLFLRLQEAWNRGEMADIRELTTDEVFMEIKDQWQQEGSGEPTEVLELDAQLLDYRRDEDGEEAAVLFTALLREGRQPPERIEEIWHFVRPQRQFNAGWRLDGIQQVED</sequence>
<feature type="transmembrane region" description="Helical" evidence="2">
    <location>
        <begin position="85"/>
        <end position="103"/>
    </location>
</feature>
<keyword evidence="6" id="KW-1185">Reference proteome</keyword>
<dbReference type="RefSeq" id="WP_286292664.1">
    <property type="nucleotide sequence ID" value="NZ_AP024718.1"/>
</dbReference>
<evidence type="ECO:0000313" key="5">
    <source>
        <dbReference type="EMBL" id="BCX87723.1"/>
    </source>
</evidence>
<gene>
    <name evidence="5" type="ORF">MIN45_P0090</name>
</gene>
<dbReference type="Gene3D" id="3.10.450.240">
    <property type="match status" value="1"/>
</dbReference>
<dbReference type="KEGG" id="meiy:MIN45_P0090"/>
<organism evidence="5 6">
    <name type="scientific">Methylomarinovum tepidoasis</name>
    <dbReference type="NCBI Taxonomy" id="2840183"/>
    <lineage>
        <taxon>Bacteria</taxon>
        <taxon>Pseudomonadati</taxon>
        <taxon>Pseudomonadota</taxon>
        <taxon>Gammaproteobacteria</taxon>
        <taxon>Methylococcales</taxon>
        <taxon>Methylothermaceae</taxon>
        <taxon>Methylomarinovum</taxon>
    </lineage>
</organism>
<keyword evidence="3" id="KW-0732">Signal</keyword>
<evidence type="ECO:0000256" key="1">
    <source>
        <dbReference type="SAM" id="MobiDB-lite"/>
    </source>
</evidence>
<feature type="region of interest" description="Disordered" evidence="1">
    <location>
        <begin position="137"/>
        <end position="172"/>
    </location>
</feature>
<keyword evidence="2" id="KW-0472">Membrane</keyword>
<evidence type="ECO:0000259" key="4">
    <source>
        <dbReference type="SMART" id="SM00978"/>
    </source>
</evidence>
<dbReference type="SMART" id="SM00978">
    <property type="entry name" value="Tim44"/>
    <property type="match status" value="1"/>
</dbReference>
<keyword evidence="2" id="KW-0812">Transmembrane</keyword>
<dbReference type="SUPFAM" id="SSF54427">
    <property type="entry name" value="NTF2-like"/>
    <property type="match status" value="1"/>
</dbReference>
<name>A0AAU9CN48_9GAMM</name>
<evidence type="ECO:0000313" key="6">
    <source>
        <dbReference type="Proteomes" id="UP001321450"/>
    </source>
</evidence>
<feature type="signal peptide" evidence="3">
    <location>
        <begin position="1"/>
        <end position="27"/>
    </location>
</feature>
<dbReference type="PANTHER" id="PTHR41542:SF1">
    <property type="entry name" value="BLL5807 PROTEIN"/>
    <property type="match status" value="1"/>
</dbReference>
<reference evidence="6" key="1">
    <citation type="journal article" date="2024" name="Int. J. Syst. Evol. Microbiol.">
        <title>Methylomarinovum tepidoasis sp. nov., a moderately thermophilic methanotroph of the family Methylothermaceae isolated from a deep-sea hydrothermal field.</title>
        <authorList>
            <person name="Hirayama H."/>
            <person name="Takaki Y."/>
            <person name="Abe M."/>
            <person name="Miyazaki M."/>
            <person name="Uematsu K."/>
            <person name="Matsui Y."/>
            <person name="Takai K."/>
        </authorList>
    </citation>
    <scope>NUCLEOTIDE SEQUENCE [LARGE SCALE GENOMIC DNA]</scope>
    <source>
        <strain evidence="6">IN45</strain>
    </source>
</reference>
<dbReference type="Pfam" id="PF04280">
    <property type="entry name" value="Tim44"/>
    <property type="match status" value="1"/>
</dbReference>
<dbReference type="Proteomes" id="UP001321450">
    <property type="component" value="Chromosome"/>
</dbReference>
<protein>
    <recommendedName>
        <fullName evidence="4">Tim44-like domain-containing protein</fullName>
    </recommendedName>
</protein>
<dbReference type="AlphaFoldDB" id="A0AAU9CN48"/>
<evidence type="ECO:0000256" key="2">
    <source>
        <dbReference type="SAM" id="Phobius"/>
    </source>
</evidence>
<evidence type="ECO:0000256" key="3">
    <source>
        <dbReference type="SAM" id="SignalP"/>
    </source>
</evidence>
<proteinExistence type="predicted"/>